<dbReference type="PANTHER" id="PTHR42682:SF4">
    <property type="entry name" value="NADH-UBIQUINONE_PLASTOQUINONE"/>
    <property type="match status" value="1"/>
</dbReference>
<keyword evidence="5" id="KW-0560">Oxidoreductase</keyword>
<feature type="transmembrane region" description="Helical" evidence="8">
    <location>
        <begin position="319"/>
        <end position="340"/>
    </location>
</feature>
<keyword evidence="2" id="KW-1003">Cell membrane</keyword>
<dbReference type="PANTHER" id="PTHR42682">
    <property type="entry name" value="HYDROGENASE-4 COMPONENT F"/>
    <property type="match status" value="1"/>
</dbReference>
<feature type="transmembrane region" description="Helical" evidence="8">
    <location>
        <begin position="412"/>
        <end position="430"/>
    </location>
</feature>
<evidence type="ECO:0000256" key="7">
    <source>
        <dbReference type="RuleBase" id="RU000320"/>
    </source>
</evidence>
<dbReference type="InterPro" id="IPR001750">
    <property type="entry name" value="ND/Mrp_TM"/>
</dbReference>
<dbReference type="GO" id="GO:0005886">
    <property type="term" value="C:plasma membrane"/>
    <property type="evidence" value="ECO:0007669"/>
    <property type="project" value="UniProtKB-SubCell"/>
</dbReference>
<dbReference type="OrthoDB" id="9768329at2"/>
<evidence type="ECO:0000259" key="9">
    <source>
        <dbReference type="Pfam" id="PF00361"/>
    </source>
</evidence>
<gene>
    <name evidence="10" type="ORF">SAMN05216175_101221</name>
</gene>
<dbReference type="GO" id="GO:0016829">
    <property type="term" value="F:lyase activity"/>
    <property type="evidence" value="ECO:0007669"/>
    <property type="project" value="UniProtKB-KW"/>
</dbReference>
<feature type="transmembrane region" description="Helical" evidence="8">
    <location>
        <begin position="288"/>
        <end position="307"/>
    </location>
</feature>
<reference evidence="11" key="1">
    <citation type="submission" date="2016-10" db="EMBL/GenBank/DDBJ databases">
        <authorList>
            <person name="Varghese N."/>
            <person name="Submissions S."/>
        </authorList>
    </citation>
    <scope>NUCLEOTIDE SEQUENCE [LARGE SCALE GENOMIC DNA]</scope>
    <source>
        <strain evidence="11">CGMCC 1.10971</strain>
    </source>
</reference>
<sequence length="436" mass="47651">MSNIVNIFLLLLAPGLPLLLAIPALRRRVPWPAHLALLPTIVLLFLPGSFSVELPWILWGNAGMGIDTGARWWLAISVVIWAASASCLQTPDRRGAGNRLTTLFLLTLVGQIGGILATDMVSFFTFMTLMGYAFIGLLIDGGDEKTRRAGRIYLVLLILADIALFEALLIAARSTDDLGYEAVALAIPPSPSSALYLSMVIAGFALKAGFWPLHVWLPLAYGSARPAVALLLWVVPVGTGLFGAVRWLPLGELSAPIAGTLLQALGVAGILYALLFKVMRAQWKQLPAHTAIIAVGMFAMGLGTGLLDPAVWNQYGHLVPVFVAAVGLALAIMIAAFVWLEKREVFPSESDREALWLERWAKDIIRWGRRAGGDTLPELCALWLARWDSFWQAFTWQELFDAGEYLLQRWELAITLFLLLGMVSVALLWLDATSVL</sequence>
<proteinExistence type="predicted"/>
<comment type="subcellular location">
    <subcellularLocation>
        <location evidence="1">Cell membrane</location>
        <topology evidence="1">Multi-pass membrane protein</topology>
    </subcellularLocation>
    <subcellularLocation>
        <location evidence="7">Membrane</location>
        <topology evidence="7">Multi-pass membrane protein</topology>
    </subcellularLocation>
</comment>
<feature type="transmembrane region" description="Helical" evidence="8">
    <location>
        <begin position="100"/>
        <end position="117"/>
    </location>
</feature>
<feature type="transmembrane region" description="Helical" evidence="8">
    <location>
        <begin position="6"/>
        <end position="25"/>
    </location>
</feature>
<keyword evidence="10" id="KW-0456">Lyase</keyword>
<dbReference type="Pfam" id="PF00361">
    <property type="entry name" value="Proton_antipo_M"/>
    <property type="match status" value="1"/>
</dbReference>
<feature type="transmembrane region" description="Helical" evidence="8">
    <location>
        <begin position="254"/>
        <end position="276"/>
    </location>
</feature>
<evidence type="ECO:0000313" key="10">
    <source>
        <dbReference type="EMBL" id="SFF82078.1"/>
    </source>
</evidence>
<keyword evidence="11" id="KW-1185">Reference proteome</keyword>
<dbReference type="InterPro" id="IPR052175">
    <property type="entry name" value="ComplexI-like_HydComp"/>
</dbReference>
<keyword evidence="4 8" id="KW-1133">Transmembrane helix</keyword>
<dbReference type="GO" id="GO:0016491">
    <property type="term" value="F:oxidoreductase activity"/>
    <property type="evidence" value="ECO:0007669"/>
    <property type="project" value="UniProtKB-KW"/>
</dbReference>
<organism evidence="10 11">
    <name type="scientific">Neptunomonas qingdaonensis</name>
    <dbReference type="NCBI Taxonomy" id="1045558"/>
    <lineage>
        <taxon>Bacteria</taxon>
        <taxon>Pseudomonadati</taxon>
        <taxon>Pseudomonadota</taxon>
        <taxon>Gammaproteobacteria</taxon>
        <taxon>Oceanospirillales</taxon>
        <taxon>Oceanospirillaceae</taxon>
        <taxon>Neptunomonas</taxon>
    </lineage>
</organism>
<feature type="transmembrane region" description="Helical" evidence="8">
    <location>
        <begin position="228"/>
        <end position="248"/>
    </location>
</feature>
<evidence type="ECO:0000256" key="4">
    <source>
        <dbReference type="ARBA" id="ARBA00022989"/>
    </source>
</evidence>
<evidence type="ECO:0000256" key="2">
    <source>
        <dbReference type="ARBA" id="ARBA00022475"/>
    </source>
</evidence>
<dbReference type="Proteomes" id="UP000198623">
    <property type="component" value="Unassembled WGS sequence"/>
</dbReference>
<dbReference type="AlphaFoldDB" id="A0A1I2LTZ5"/>
<accession>A0A1I2LTZ5</accession>
<evidence type="ECO:0000256" key="8">
    <source>
        <dbReference type="SAM" id="Phobius"/>
    </source>
</evidence>
<evidence type="ECO:0000256" key="1">
    <source>
        <dbReference type="ARBA" id="ARBA00004651"/>
    </source>
</evidence>
<protein>
    <submittedName>
        <fullName evidence="10">Formate hydrogenlyase subunit 3/Multisubunit Na+/H+ antiporter, MnhD subunit</fullName>
    </submittedName>
</protein>
<keyword evidence="6 8" id="KW-0472">Membrane</keyword>
<evidence type="ECO:0000313" key="11">
    <source>
        <dbReference type="Proteomes" id="UP000198623"/>
    </source>
</evidence>
<feature type="transmembrane region" description="Helical" evidence="8">
    <location>
        <begin position="152"/>
        <end position="174"/>
    </location>
</feature>
<evidence type="ECO:0000256" key="6">
    <source>
        <dbReference type="ARBA" id="ARBA00023136"/>
    </source>
</evidence>
<keyword evidence="3 7" id="KW-0812">Transmembrane</keyword>
<feature type="transmembrane region" description="Helical" evidence="8">
    <location>
        <begin position="37"/>
        <end position="58"/>
    </location>
</feature>
<feature type="domain" description="NADH:quinone oxidoreductase/Mrp antiporter transmembrane" evidence="9">
    <location>
        <begin position="117"/>
        <end position="304"/>
    </location>
</feature>
<dbReference type="RefSeq" id="WP_090723285.1">
    <property type="nucleotide sequence ID" value="NZ_FOOU01000001.1"/>
</dbReference>
<dbReference type="STRING" id="1045558.SAMN05216175_101221"/>
<evidence type="ECO:0000256" key="5">
    <source>
        <dbReference type="ARBA" id="ARBA00023002"/>
    </source>
</evidence>
<feature type="transmembrane region" description="Helical" evidence="8">
    <location>
        <begin position="123"/>
        <end position="140"/>
    </location>
</feature>
<name>A0A1I2LTZ5_9GAMM</name>
<evidence type="ECO:0000256" key="3">
    <source>
        <dbReference type="ARBA" id="ARBA00022692"/>
    </source>
</evidence>
<feature type="transmembrane region" description="Helical" evidence="8">
    <location>
        <begin position="70"/>
        <end position="88"/>
    </location>
</feature>
<dbReference type="EMBL" id="FOOU01000001">
    <property type="protein sequence ID" value="SFF82078.1"/>
    <property type="molecule type" value="Genomic_DNA"/>
</dbReference>
<feature type="transmembrane region" description="Helical" evidence="8">
    <location>
        <begin position="194"/>
        <end position="216"/>
    </location>
</feature>